<feature type="region of interest" description="Disordered" evidence="1">
    <location>
        <begin position="42"/>
        <end position="122"/>
    </location>
</feature>
<evidence type="ECO:0000256" key="2">
    <source>
        <dbReference type="SAM" id="SignalP"/>
    </source>
</evidence>
<name>A0AAD5KWY7_9CRUS</name>
<keyword evidence="2" id="KW-0732">Signal</keyword>
<comment type="caution">
    <text evidence="3">The sequence shown here is derived from an EMBL/GenBank/DDBJ whole genome shotgun (WGS) entry which is preliminary data.</text>
</comment>
<dbReference type="EMBL" id="WJBH02000010">
    <property type="protein sequence ID" value="KAI9551546.1"/>
    <property type="molecule type" value="Genomic_DNA"/>
</dbReference>
<dbReference type="AlphaFoldDB" id="A0AAD5KWY7"/>
<evidence type="ECO:0000256" key="1">
    <source>
        <dbReference type="SAM" id="MobiDB-lite"/>
    </source>
</evidence>
<evidence type="ECO:0000313" key="4">
    <source>
        <dbReference type="Proteomes" id="UP000820818"/>
    </source>
</evidence>
<feature type="compositionally biased region" description="Basic and acidic residues" evidence="1">
    <location>
        <begin position="59"/>
        <end position="69"/>
    </location>
</feature>
<organism evidence="3 4">
    <name type="scientific">Daphnia sinensis</name>
    <dbReference type="NCBI Taxonomy" id="1820382"/>
    <lineage>
        <taxon>Eukaryota</taxon>
        <taxon>Metazoa</taxon>
        <taxon>Ecdysozoa</taxon>
        <taxon>Arthropoda</taxon>
        <taxon>Crustacea</taxon>
        <taxon>Branchiopoda</taxon>
        <taxon>Diplostraca</taxon>
        <taxon>Cladocera</taxon>
        <taxon>Anomopoda</taxon>
        <taxon>Daphniidae</taxon>
        <taxon>Daphnia</taxon>
        <taxon>Daphnia similis group</taxon>
    </lineage>
</organism>
<protein>
    <submittedName>
        <fullName evidence="3">Uncharacterized protein</fullName>
    </submittedName>
</protein>
<proteinExistence type="predicted"/>
<keyword evidence="4" id="KW-1185">Reference proteome</keyword>
<dbReference type="Proteomes" id="UP000820818">
    <property type="component" value="Linkage Group LG10"/>
</dbReference>
<sequence length="122" mass="13141">MKCLMLIAIFVAIVMVNAVPLQGEKGETAVIADDLDTAELFAKSYGKPKAPKSSYGSPQKEKAKKEKAPKASYGAPQKAKKEKAPKASYGAPKAKPQKEKAPKSSYGKPKKEKKPDSSYGRK</sequence>
<reference evidence="3 4" key="1">
    <citation type="submission" date="2022-05" db="EMBL/GenBank/DDBJ databases">
        <title>A multi-omics perspective on studying reproductive biology in Daphnia sinensis.</title>
        <authorList>
            <person name="Jia J."/>
        </authorList>
    </citation>
    <scope>NUCLEOTIDE SEQUENCE [LARGE SCALE GENOMIC DNA]</scope>
    <source>
        <strain evidence="3 4">WSL</strain>
    </source>
</reference>
<gene>
    <name evidence="3" type="ORF">GHT06_021879</name>
</gene>
<accession>A0AAD5KWY7</accession>
<evidence type="ECO:0000313" key="3">
    <source>
        <dbReference type="EMBL" id="KAI9551546.1"/>
    </source>
</evidence>
<feature type="chain" id="PRO_5042032107" evidence="2">
    <location>
        <begin position="19"/>
        <end position="122"/>
    </location>
</feature>
<feature type="signal peptide" evidence="2">
    <location>
        <begin position="1"/>
        <end position="18"/>
    </location>
</feature>